<evidence type="ECO:0000259" key="5">
    <source>
        <dbReference type="SMART" id="SM00849"/>
    </source>
</evidence>
<organism evidence="6">
    <name type="scientific">marine metagenome</name>
    <dbReference type="NCBI Taxonomy" id="408172"/>
    <lineage>
        <taxon>unclassified sequences</taxon>
        <taxon>metagenomes</taxon>
        <taxon>ecological metagenomes</taxon>
    </lineage>
</organism>
<keyword evidence="3" id="KW-0378">Hydrolase</keyword>
<feature type="domain" description="Metallo-beta-lactamase" evidence="5">
    <location>
        <begin position="45"/>
        <end position="253"/>
    </location>
</feature>
<reference evidence="6" key="1">
    <citation type="submission" date="2018-05" db="EMBL/GenBank/DDBJ databases">
        <authorList>
            <person name="Lanie J.A."/>
            <person name="Ng W.-L."/>
            <person name="Kazmierczak K.M."/>
            <person name="Andrzejewski T.M."/>
            <person name="Davidsen T.M."/>
            <person name="Wayne K.J."/>
            <person name="Tettelin H."/>
            <person name="Glass J.I."/>
            <person name="Rusch D."/>
            <person name="Podicherti R."/>
            <person name="Tsui H.-C.T."/>
            <person name="Winkler M.E."/>
        </authorList>
    </citation>
    <scope>NUCLEOTIDE SEQUENCE</scope>
</reference>
<sequence length="276" mass="30699">MMTTSIRLLSDGTLKRDGGTMFGQIPKMTWENRIATDRRNRMTLSMNCLLIQVAGKNIVVDAGVGSKEMDGLRENYGLGPSRLVKSLKNVGVSPNQVDYVLLSHLHFEHCGGCTKLDRAGSLVPTFPKATHFVQRQAWETALNPNERFQSSFFKDDFMPLEEWNQLQILDGEEEILPGLSVLVTNGPSMGHQIVVVNHGGEKVAFMGDLVPTAHHLDLPSIPALDQCPEETLERKRALLDKAERDGWLLGFAHGVDRKAGYLESYKGATYLRPIDL</sequence>
<dbReference type="Gene3D" id="3.60.15.10">
    <property type="entry name" value="Ribonuclease Z/Hydroxyacylglutathione hydrolase-like"/>
    <property type="match status" value="1"/>
</dbReference>
<name>A0A381T2M6_9ZZZZ</name>
<protein>
    <recommendedName>
        <fullName evidence="5">Metallo-beta-lactamase domain-containing protein</fullName>
    </recommendedName>
</protein>
<accession>A0A381T2M6</accession>
<evidence type="ECO:0000256" key="2">
    <source>
        <dbReference type="ARBA" id="ARBA00022723"/>
    </source>
</evidence>
<dbReference type="Pfam" id="PF00753">
    <property type="entry name" value="Lactamase_B"/>
    <property type="match status" value="1"/>
</dbReference>
<dbReference type="InterPro" id="IPR051013">
    <property type="entry name" value="MBL_superfamily_lactonases"/>
</dbReference>
<keyword evidence="4" id="KW-0862">Zinc</keyword>
<dbReference type="GO" id="GO:0016787">
    <property type="term" value="F:hydrolase activity"/>
    <property type="evidence" value="ECO:0007669"/>
    <property type="project" value="UniProtKB-KW"/>
</dbReference>
<dbReference type="PANTHER" id="PTHR42978:SF6">
    <property type="entry name" value="QUORUM-QUENCHING LACTONASE YTNP-RELATED"/>
    <property type="match status" value="1"/>
</dbReference>
<dbReference type="GO" id="GO:0046872">
    <property type="term" value="F:metal ion binding"/>
    <property type="evidence" value="ECO:0007669"/>
    <property type="project" value="UniProtKB-KW"/>
</dbReference>
<dbReference type="SUPFAM" id="SSF56281">
    <property type="entry name" value="Metallo-hydrolase/oxidoreductase"/>
    <property type="match status" value="1"/>
</dbReference>
<dbReference type="InterPro" id="IPR001279">
    <property type="entry name" value="Metallo-B-lactamas"/>
</dbReference>
<comment type="similarity">
    <text evidence="1">Belongs to the metallo-beta-lactamase superfamily.</text>
</comment>
<dbReference type="EMBL" id="UINC01003932">
    <property type="protein sequence ID" value="SVA10455.1"/>
    <property type="molecule type" value="Genomic_DNA"/>
</dbReference>
<evidence type="ECO:0000256" key="4">
    <source>
        <dbReference type="ARBA" id="ARBA00022833"/>
    </source>
</evidence>
<proteinExistence type="inferred from homology"/>
<evidence type="ECO:0000256" key="3">
    <source>
        <dbReference type="ARBA" id="ARBA00022801"/>
    </source>
</evidence>
<evidence type="ECO:0000256" key="1">
    <source>
        <dbReference type="ARBA" id="ARBA00007749"/>
    </source>
</evidence>
<dbReference type="InterPro" id="IPR036866">
    <property type="entry name" value="RibonucZ/Hydroxyglut_hydro"/>
</dbReference>
<dbReference type="AlphaFoldDB" id="A0A381T2M6"/>
<keyword evidence="2" id="KW-0479">Metal-binding</keyword>
<dbReference type="PANTHER" id="PTHR42978">
    <property type="entry name" value="QUORUM-QUENCHING LACTONASE YTNP-RELATED-RELATED"/>
    <property type="match status" value="1"/>
</dbReference>
<gene>
    <name evidence="6" type="ORF">METZ01_LOCUS63309</name>
</gene>
<dbReference type="SMART" id="SM00849">
    <property type="entry name" value="Lactamase_B"/>
    <property type="match status" value="1"/>
</dbReference>
<evidence type="ECO:0000313" key="6">
    <source>
        <dbReference type="EMBL" id="SVA10455.1"/>
    </source>
</evidence>